<dbReference type="EC" id="1.1.1.79" evidence="4"/>
<dbReference type="AlphaFoldDB" id="A0A085GBV9"/>
<dbReference type="GO" id="GO:0047964">
    <property type="term" value="F:glyoxylate reductase (NADH) activity"/>
    <property type="evidence" value="ECO:0007669"/>
    <property type="project" value="UniProtKB-EC"/>
</dbReference>
<keyword evidence="5" id="KW-1185">Reference proteome</keyword>
<dbReference type="GO" id="GO:0008873">
    <property type="term" value="F:gluconate 2-dehydrogenase activity"/>
    <property type="evidence" value="ECO:0007669"/>
    <property type="project" value="UniProtKB-EC"/>
</dbReference>
<sequence length="314" mass="35094">MMNIIFYHPTFDSKQWIDGISKRLPQAKVRTWTRGDDQPADYALVWQPPHEMLAPRTQLKGIFALGAGVDAIMMQEQRNPGTLPAGVPLMRLEDTGMSLQMQEYTLAAVLRYFRRMDEYQLFQQQKQWRPLAPHEHQSFTIGILGAGVLGQSVAEKLVELNFHVRSWSRSPKNIAGVQSFAGDEQLDEFASGCKLLINLLPNTPQTAGILNKNLFAKLRPQAYLINIARGMHLVEGDLLRALDAGLIAAATLDVFVEEPLPGMHPFWSHPRVSITPHIAANTLPEQAMDNIVANILALEEGRTPTGLVDLQRGY</sequence>
<dbReference type="GO" id="GO:0051287">
    <property type="term" value="F:NAD binding"/>
    <property type="evidence" value="ECO:0007669"/>
    <property type="project" value="InterPro"/>
</dbReference>
<dbReference type="GO" id="GO:0030267">
    <property type="term" value="F:glyoxylate reductase (NADPH) activity"/>
    <property type="evidence" value="ECO:0007669"/>
    <property type="project" value="UniProtKB-EC"/>
</dbReference>
<dbReference type="NCBIfam" id="NF012013">
    <property type="entry name" value="PRK15469.1"/>
    <property type="match status" value="1"/>
</dbReference>
<keyword evidence="2" id="KW-0520">NAD</keyword>
<dbReference type="InterPro" id="IPR006140">
    <property type="entry name" value="D-isomer_DH_NAD-bd"/>
</dbReference>
<dbReference type="Proteomes" id="UP000028640">
    <property type="component" value="Unassembled WGS sequence"/>
</dbReference>
<dbReference type="EC" id="1.1.1.215" evidence="4"/>
<dbReference type="PANTHER" id="PTHR43333">
    <property type="entry name" value="2-HACID_DH_C DOMAIN-CONTAINING PROTEIN"/>
    <property type="match status" value="1"/>
</dbReference>
<dbReference type="GO" id="GO:0016618">
    <property type="term" value="F:hydroxypyruvate reductase [NAD(P)H] activity"/>
    <property type="evidence" value="ECO:0007669"/>
    <property type="project" value="UniProtKB-EC"/>
</dbReference>
<protein>
    <submittedName>
        <fullName evidence="4">Glyoxylate reductase</fullName>
        <ecNumber evidence="4">1.1.1.-</ecNumber>
        <ecNumber evidence="4">1.1.1.215</ecNumber>
        <ecNumber evidence="4">1.1.1.26</ecNumber>
        <ecNumber evidence="4">1.1.1.79</ecNumber>
        <ecNumber evidence="4">1.1.1.81</ecNumber>
    </submittedName>
</protein>
<dbReference type="EC" id="1.1.1.26" evidence="4"/>
<dbReference type="Pfam" id="PF02826">
    <property type="entry name" value="2-Hacid_dh_C"/>
    <property type="match status" value="1"/>
</dbReference>
<evidence type="ECO:0000313" key="5">
    <source>
        <dbReference type="Proteomes" id="UP000028640"/>
    </source>
</evidence>
<dbReference type="EC" id="1.1.1.81" evidence="4"/>
<dbReference type="EC" id="1.1.1.-" evidence="4"/>
<proteinExistence type="predicted"/>
<accession>A0A085GBV9</accession>
<dbReference type="SUPFAM" id="SSF51735">
    <property type="entry name" value="NAD(P)-binding Rossmann-fold domains"/>
    <property type="match status" value="1"/>
</dbReference>
<evidence type="ECO:0000313" key="4">
    <source>
        <dbReference type="EMBL" id="KFC81204.1"/>
    </source>
</evidence>
<dbReference type="EMBL" id="JMPJ01000051">
    <property type="protein sequence ID" value="KFC81204.1"/>
    <property type="molecule type" value="Genomic_DNA"/>
</dbReference>
<evidence type="ECO:0000256" key="1">
    <source>
        <dbReference type="ARBA" id="ARBA00023002"/>
    </source>
</evidence>
<feature type="domain" description="D-isomer specific 2-hydroxyacid dehydrogenase NAD-binding" evidence="3">
    <location>
        <begin position="107"/>
        <end position="279"/>
    </location>
</feature>
<dbReference type="STRING" id="910964.GEAM_1839"/>
<keyword evidence="1 4" id="KW-0560">Oxidoreductase</keyword>
<gene>
    <name evidence="4" type="ORF">GEAM_1839</name>
</gene>
<dbReference type="Gene3D" id="3.40.50.720">
    <property type="entry name" value="NAD(P)-binding Rossmann-like Domain"/>
    <property type="match status" value="2"/>
</dbReference>
<dbReference type="PANTHER" id="PTHR43333:SF1">
    <property type="entry name" value="D-ISOMER SPECIFIC 2-HYDROXYACID DEHYDROGENASE NAD-BINDING DOMAIN-CONTAINING PROTEIN"/>
    <property type="match status" value="1"/>
</dbReference>
<dbReference type="eggNOG" id="COG0111">
    <property type="taxonomic scope" value="Bacteria"/>
</dbReference>
<comment type="caution">
    <text evidence="4">The sequence shown here is derived from an EMBL/GenBank/DDBJ whole genome shotgun (WGS) entry which is preliminary data.</text>
</comment>
<evidence type="ECO:0000256" key="2">
    <source>
        <dbReference type="ARBA" id="ARBA00023027"/>
    </source>
</evidence>
<organism evidence="4 5">
    <name type="scientific">Ewingella americana (strain ATCC 33852 / DSM 4580 / CCUG 14506 / JCM 5911 / LMG 7869 / NCTC 12157 / CDC 1468-78)</name>
    <dbReference type="NCBI Taxonomy" id="910964"/>
    <lineage>
        <taxon>Bacteria</taxon>
        <taxon>Pseudomonadati</taxon>
        <taxon>Pseudomonadota</taxon>
        <taxon>Gammaproteobacteria</taxon>
        <taxon>Enterobacterales</taxon>
        <taxon>Yersiniaceae</taxon>
        <taxon>Ewingella</taxon>
    </lineage>
</organism>
<reference evidence="4 5" key="1">
    <citation type="submission" date="2014-05" db="EMBL/GenBank/DDBJ databases">
        <title>ATOL: Assembling a taxonomically balanced genome-scale reconstruction of the evolutionary history of the Enterobacteriaceae.</title>
        <authorList>
            <person name="Plunkett G.III."/>
            <person name="Neeno-Eckwall E.C."/>
            <person name="Glasner J.D."/>
            <person name="Perna N.T."/>
        </authorList>
    </citation>
    <scope>NUCLEOTIDE SEQUENCE [LARGE SCALE GENOMIC DNA]</scope>
    <source>
        <strain evidence="4 5">ATCC 33852</strain>
    </source>
</reference>
<name>A0A085GBV9_EWIA3</name>
<dbReference type="CDD" id="cd12164">
    <property type="entry name" value="GDH_like_2"/>
    <property type="match status" value="1"/>
</dbReference>
<evidence type="ECO:0000259" key="3">
    <source>
        <dbReference type="Pfam" id="PF02826"/>
    </source>
</evidence>
<dbReference type="InterPro" id="IPR036291">
    <property type="entry name" value="NAD(P)-bd_dom_sf"/>
</dbReference>